<evidence type="ECO:0000256" key="4">
    <source>
        <dbReference type="ARBA" id="ARBA00022989"/>
    </source>
</evidence>
<dbReference type="InParanoid" id="A0A667Y8H3"/>
<dbReference type="PANTHER" id="PTHR23037:SF35">
    <property type="entry name" value="FIBRONECTIN TYPE-III DOMAIN-CONTAINING PROTEIN"/>
    <property type="match status" value="1"/>
</dbReference>
<dbReference type="SUPFAM" id="SSF49265">
    <property type="entry name" value="Fibronectin type III"/>
    <property type="match status" value="2"/>
</dbReference>
<reference evidence="11" key="2">
    <citation type="submission" date="2025-08" db="UniProtKB">
        <authorList>
            <consortium name="Ensembl"/>
        </authorList>
    </citation>
    <scope>IDENTIFICATION</scope>
</reference>
<keyword evidence="3" id="KW-0732">Signal</keyword>
<evidence type="ECO:0000256" key="3">
    <source>
        <dbReference type="ARBA" id="ARBA00022729"/>
    </source>
</evidence>
<dbReference type="Ensembl" id="ENSMMDT00005023385.1">
    <property type="protein sequence ID" value="ENSMMDP00005022883.1"/>
    <property type="gene ID" value="ENSMMDG00005011080.1"/>
</dbReference>
<reference evidence="11" key="1">
    <citation type="submission" date="2019-06" db="EMBL/GenBank/DDBJ databases">
        <authorList>
            <consortium name="Wellcome Sanger Institute Data Sharing"/>
        </authorList>
    </citation>
    <scope>NUCLEOTIDE SEQUENCE [LARGE SCALE GENOMIC DNA]</scope>
</reference>
<evidence type="ECO:0000256" key="6">
    <source>
        <dbReference type="ARBA" id="ARBA00023157"/>
    </source>
</evidence>
<dbReference type="InterPro" id="IPR036116">
    <property type="entry name" value="FN3_sf"/>
</dbReference>
<dbReference type="AlphaFoldDB" id="A0A667Y8H3"/>
<evidence type="ECO:0000256" key="2">
    <source>
        <dbReference type="ARBA" id="ARBA00022692"/>
    </source>
</evidence>
<evidence type="ECO:0000256" key="1">
    <source>
        <dbReference type="ARBA" id="ARBA00004479"/>
    </source>
</evidence>
<feature type="region of interest" description="Disordered" evidence="9">
    <location>
        <begin position="514"/>
        <end position="582"/>
    </location>
</feature>
<evidence type="ECO:0000256" key="9">
    <source>
        <dbReference type="SAM" id="MobiDB-lite"/>
    </source>
</evidence>
<dbReference type="CDD" id="cd00063">
    <property type="entry name" value="FN3"/>
    <property type="match status" value="1"/>
</dbReference>
<dbReference type="GeneTree" id="ENSGT00940000156569"/>
<proteinExistence type="predicted"/>
<sequence>MASLKCHNNYQSYVHWSEACLNLCSCKQITLFSCLRSVSRCMPFGSPVQHADQHRTVQCRYETEMFVIGVSHTFFFKSGTLPSCSSGPHKPLELSQYLRARPPQKLSAHAADGEGWVLQWSSPYPSSSSLSQHLTYQLSYRRERQDNWITANLTSTQMTIESEALSPGCRYEARVRARGKVGQWSDWSPLVTWQTENPRLQCVLDGEKEVTCSWEVRRDLAHFITYQLAYRHNHSAPSEIRCANSTVSADSRETMLRYSCSLTVPDPAHVLLELQPTRKAKTFRDSAQHCKSLSTLNRVTICIKGSRLTRGSKSLTVLGESLAPSQRYQVQVRSLVCSGDDYEGPPSEWTEPVEWNSHAGAFCRCMVCTLRKADLWEESVPSPDKSKVLSDIKVRADISAASLWAAKDSEKKGLELCEDQDCQDGDDSPSFVKEVNSSETSAMSFSGPYILCQVSRCKLRQCHYQGSGEGTLLGSSVPSSPEEFALSISGSSEGYVCMPSGSFSWSTEDLISRSHSNRATDEMADSSASQDPKLTEQSEKQDIQPDPSGSTPADKPPAYTPAPLAAWPQGGAPHNSGYCVLP</sequence>
<dbReference type="GO" id="GO:0009897">
    <property type="term" value="C:external side of plasma membrane"/>
    <property type="evidence" value="ECO:0007669"/>
    <property type="project" value="TreeGrafter"/>
</dbReference>
<dbReference type="Pfam" id="PF00041">
    <property type="entry name" value="fn3"/>
    <property type="match status" value="1"/>
</dbReference>
<keyword evidence="2" id="KW-0812">Transmembrane</keyword>
<protein>
    <recommendedName>
        <fullName evidence="10">Fibronectin type-III domain-containing protein</fullName>
    </recommendedName>
</protein>
<organism evidence="11 12">
    <name type="scientific">Myripristis murdjan</name>
    <name type="common">pinecone soldierfish</name>
    <dbReference type="NCBI Taxonomy" id="586833"/>
    <lineage>
        <taxon>Eukaryota</taxon>
        <taxon>Metazoa</taxon>
        <taxon>Chordata</taxon>
        <taxon>Craniata</taxon>
        <taxon>Vertebrata</taxon>
        <taxon>Euteleostomi</taxon>
        <taxon>Actinopterygii</taxon>
        <taxon>Neopterygii</taxon>
        <taxon>Teleostei</taxon>
        <taxon>Neoteleostei</taxon>
        <taxon>Acanthomorphata</taxon>
        <taxon>Holocentriformes</taxon>
        <taxon>Holocentridae</taxon>
        <taxon>Myripristis</taxon>
    </lineage>
</organism>
<dbReference type="Proteomes" id="UP000472263">
    <property type="component" value="Chromosome 8"/>
</dbReference>
<keyword evidence="4" id="KW-1133">Transmembrane helix</keyword>
<keyword evidence="5" id="KW-0472">Membrane</keyword>
<dbReference type="SMART" id="SM00060">
    <property type="entry name" value="FN3"/>
    <property type="match status" value="1"/>
</dbReference>
<dbReference type="PROSITE" id="PS50853">
    <property type="entry name" value="FN3"/>
    <property type="match status" value="1"/>
</dbReference>
<dbReference type="InterPro" id="IPR003961">
    <property type="entry name" value="FN3_dom"/>
</dbReference>
<comment type="subcellular location">
    <subcellularLocation>
        <location evidence="1">Membrane</location>
        <topology evidence="1">Single-pass type I membrane protein</topology>
    </subcellularLocation>
</comment>
<feature type="domain" description="Fibronectin type-III" evidence="10">
    <location>
        <begin position="102"/>
        <end position="198"/>
    </location>
</feature>
<dbReference type="InterPro" id="IPR013783">
    <property type="entry name" value="Ig-like_fold"/>
</dbReference>
<reference evidence="11" key="3">
    <citation type="submission" date="2025-09" db="UniProtKB">
        <authorList>
            <consortium name="Ensembl"/>
        </authorList>
    </citation>
    <scope>IDENTIFICATION</scope>
</reference>
<evidence type="ECO:0000313" key="12">
    <source>
        <dbReference type="Proteomes" id="UP000472263"/>
    </source>
</evidence>
<keyword evidence="6" id="KW-1015">Disulfide bond</keyword>
<evidence type="ECO:0000256" key="7">
    <source>
        <dbReference type="ARBA" id="ARBA00023170"/>
    </source>
</evidence>
<dbReference type="PANTHER" id="PTHR23037">
    <property type="entry name" value="CYTOKINE RECEPTOR"/>
    <property type="match status" value="1"/>
</dbReference>
<keyword evidence="12" id="KW-1185">Reference proteome</keyword>
<accession>A0A667Y8H3</accession>
<keyword evidence="7" id="KW-0675">Receptor</keyword>
<name>A0A667Y8H3_9TELE</name>
<evidence type="ECO:0000313" key="11">
    <source>
        <dbReference type="Ensembl" id="ENSMMDP00005022883.1"/>
    </source>
</evidence>
<dbReference type="GO" id="GO:0004896">
    <property type="term" value="F:cytokine receptor activity"/>
    <property type="evidence" value="ECO:0007669"/>
    <property type="project" value="TreeGrafter"/>
</dbReference>
<feature type="compositionally biased region" description="Basic and acidic residues" evidence="9">
    <location>
        <begin position="533"/>
        <end position="543"/>
    </location>
</feature>
<evidence type="ECO:0000256" key="5">
    <source>
        <dbReference type="ARBA" id="ARBA00023136"/>
    </source>
</evidence>
<evidence type="ECO:0000259" key="10">
    <source>
        <dbReference type="PROSITE" id="PS50853"/>
    </source>
</evidence>
<evidence type="ECO:0000256" key="8">
    <source>
        <dbReference type="ARBA" id="ARBA00023180"/>
    </source>
</evidence>
<dbReference type="Gene3D" id="2.60.40.10">
    <property type="entry name" value="Immunoglobulins"/>
    <property type="match status" value="3"/>
</dbReference>
<keyword evidence="8" id="KW-0325">Glycoprotein</keyword>